<dbReference type="RefSeq" id="WP_032079061.1">
    <property type="nucleotide sequence ID" value="NZ_CP020953.1"/>
</dbReference>
<name>A0A2U8DMY1_9CLOT</name>
<evidence type="ECO:0000313" key="3">
    <source>
        <dbReference type="Proteomes" id="UP000244910"/>
    </source>
</evidence>
<feature type="signal peptide" evidence="1">
    <location>
        <begin position="1"/>
        <end position="29"/>
    </location>
</feature>
<evidence type="ECO:0000313" key="2">
    <source>
        <dbReference type="EMBL" id="AWI03554.1"/>
    </source>
</evidence>
<proteinExistence type="predicted"/>
<gene>
    <name evidence="2" type="ORF">B9W14_03340</name>
</gene>
<dbReference type="AlphaFoldDB" id="A0A2U8DMY1"/>
<dbReference type="EMBL" id="CP020953">
    <property type="protein sequence ID" value="AWI03554.1"/>
    <property type="molecule type" value="Genomic_DNA"/>
</dbReference>
<evidence type="ECO:0000256" key="1">
    <source>
        <dbReference type="SAM" id="SignalP"/>
    </source>
</evidence>
<dbReference type="Proteomes" id="UP000244910">
    <property type="component" value="Chromosome"/>
</dbReference>
<reference evidence="3" key="1">
    <citation type="submission" date="2017-04" db="EMBL/GenBank/DDBJ databases">
        <authorList>
            <person name="Song Y."/>
            <person name="Cho B.-K."/>
        </authorList>
    </citation>
    <scope>NUCLEOTIDE SEQUENCE [LARGE SCALE GENOMIC DNA]</scope>
    <source>
        <strain evidence="3">SL1</strain>
    </source>
</reference>
<sequence length="133" mass="14427">MKSKKILASLMALSIIGSSSFVLGGSAKAANLNSKDNNYVSYASVQSFGADISRSGYLVWDNVNAYKYEVDVTGSSQGYEAVFNSSTHSTYIGRSINEVGTYSVDVYARNSSSTIIGYTHFNIYYNGSTFSRI</sequence>
<protein>
    <submittedName>
        <fullName evidence="2">Uncharacterized protein</fullName>
    </submittedName>
</protein>
<organism evidence="2 3">
    <name type="scientific">Clostridium drakei</name>
    <dbReference type="NCBI Taxonomy" id="332101"/>
    <lineage>
        <taxon>Bacteria</taxon>
        <taxon>Bacillati</taxon>
        <taxon>Bacillota</taxon>
        <taxon>Clostridia</taxon>
        <taxon>Eubacteriales</taxon>
        <taxon>Clostridiaceae</taxon>
        <taxon>Clostridium</taxon>
    </lineage>
</organism>
<dbReference type="KEGG" id="cdrk:B9W14_03340"/>
<keyword evidence="1" id="KW-0732">Signal</keyword>
<feature type="chain" id="PRO_5016037248" evidence="1">
    <location>
        <begin position="30"/>
        <end position="133"/>
    </location>
</feature>
<accession>A0A2U8DMY1</accession>
<keyword evidence="3" id="KW-1185">Reference proteome</keyword>